<dbReference type="Proteomes" id="UP000001351">
    <property type="component" value="Chromosome"/>
</dbReference>
<dbReference type="EMBL" id="CP002271">
    <property type="protein sequence ID" value="ADO71964.1"/>
    <property type="molecule type" value="Genomic_DNA"/>
</dbReference>
<keyword evidence="1" id="KW-0732">Signal</keyword>
<dbReference type="PROSITE" id="PS51257">
    <property type="entry name" value="PROKAR_LIPOPROTEIN"/>
    <property type="match status" value="1"/>
</dbReference>
<evidence type="ECO:0000256" key="1">
    <source>
        <dbReference type="SAM" id="SignalP"/>
    </source>
</evidence>
<dbReference type="eggNOG" id="ENOG5032NG4">
    <property type="taxonomic scope" value="Bacteria"/>
</dbReference>
<proteinExistence type="predicted"/>
<protein>
    <submittedName>
        <fullName evidence="2">Conserved uncharacterized protein</fullName>
    </submittedName>
</protein>
<keyword evidence="3" id="KW-1185">Reference proteome</keyword>
<reference evidence="2 3" key="1">
    <citation type="journal article" date="2011" name="Mol. Biol. Evol.">
        <title>Comparative genomic analysis of fruiting body formation in Myxococcales.</title>
        <authorList>
            <person name="Huntley S."/>
            <person name="Hamann N."/>
            <person name="Wegener-Feldbrugge S."/>
            <person name="Treuner-Lange A."/>
            <person name="Kube M."/>
            <person name="Reinhardt R."/>
            <person name="Klages S."/>
            <person name="Muller R."/>
            <person name="Ronning C.M."/>
            <person name="Nierman W.C."/>
            <person name="Sogaard-Andersen L."/>
        </authorList>
    </citation>
    <scope>NUCLEOTIDE SEQUENCE [LARGE SCALE GENOMIC DNA]</scope>
    <source>
        <strain evidence="2 3">DW4/3-1</strain>
    </source>
</reference>
<name>E3FQT1_STIAD</name>
<dbReference type="KEGG" id="sur:STAUR_4182"/>
<accession>E3FQT1</accession>
<evidence type="ECO:0000313" key="3">
    <source>
        <dbReference type="Proteomes" id="UP000001351"/>
    </source>
</evidence>
<feature type="signal peptide" evidence="1">
    <location>
        <begin position="1"/>
        <end position="23"/>
    </location>
</feature>
<sequence>MKRWLAVLLVLLGGGCSSHTLLAPEDRATLEETLTRPEPQRFLRLSMYVTPFFGDASKRLLTPYPPEEVLVLDDLRGRPVTPGPIQATLPAGARAKILKVEFPTSWVVAERVLYTPRTWPWAYVEVEGAPAGPPLVLLLPPHHKTREDFLAEVDRFLSLQPLQPRLADFSAEVQEAIRQKKAVTGMPAEALEMAWGYPEKILRALEGTSRQETWTYPGARRRAYFTDGRLTRVEESPAAAPASP</sequence>
<gene>
    <name evidence="2" type="ordered locus">STAUR_4182</name>
</gene>
<organism evidence="2 3">
    <name type="scientific">Stigmatella aurantiaca (strain DW4/3-1)</name>
    <dbReference type="NCBI Taxonomy" id="378806"/>
    <lineage>
        <taxon>Bacteria</taxon>
        <taxon>Pseudomonadati</taxon>
        <taxon>Myxococcota</taxon>
        <taxon>Myxococcia</taxon>
        <taxon>Myxococcales</taxon>
        <taxon>Cystobacterineae</taxon>
        <taxon>Archangiaceae</taxon>
        <taxon>Stigmatella</taxon>
    </lineage>
</organism>
<dbReference type="HOGENOM" id="CLU_1192794_0_0_7"/>
<feature type="chain" id="PRO_5003169014" evidence="1">
    <location>
        <begin position="24"/>
        <end position="244"/>
    </location>
</feature>
<evidence type="ECO:0000313" key="2">
    <source>
        <dbReference type="EMBL" id="ADO71964.1"/>
    </source>
</evidence>
<dbReference type="OrthoDB" id="5504211at2"/>
<dbReference type="STRING" id="378806.STAUR_4182"/>
<dbReference type="AlphaFoldDB" id="E3FQT1"/>
<dbReference type="RefSeq" id="WP_013376098.1">
    <property type="nucleotide sequence ID" value="NC_014623.1"/>
</dbReference>